<dbReference type="Proteomes" id="UP000886723">
    <property type="component" value="Unassembled WGS sequence"/>
</dbReference>
<keyword evidence="1 4" id="KW-0489">Methyltransferase</keyword>
<dbReference type="InterPro" id="IPR051052">
    <property type="entry name" value="Diverse_substrate_MTase"/>
</dbReference>
<dbReference type="InterPro" id="IPR029063">
    <property type="entry name" value="SAM-dependent_MTases_sf"/>
</dbReference>
<reference evidence="4" key="2">
    <citation type="journal article" date="2021" name="PeerJ">
        <title>Extensive microbial diversity within the chicken gut microbiome revealed by metagenomics and culture.</title>
        <authorList>
            <person name="Gilroy R."/>
            <person name="Ravi A."/>
            <person name="Getino M."/>
            <person name="Pursley I."/>
            <person name="Horton D.L."/>
            <person name="Alikhan N.F."/>
            <person name="Baker D."/>
            <person name="Gharbi K."/>
            <person name="Hall N."/>
            <person name="Watson M."/>
            <person name="Adriaenssens E.M."/>
            <person name="Foster-Nyarko E."/>
            <person name="Jarju S."/>
            <person name="Secka A."/>
            <person name="Antonio M."/>
            <person name="Oren A."/>
            <person name="Chaudhuri R.R."/>
            <person name="La Ragione R."/>
            <person name="Hildebrand F."/>
            <person name="Pallen M.J."/>
        </authorList>
    </citation>
    <scope>NUCLEOTIDE SEQUENCE</scope>
    <source>
        <strain evidence="4">ChiBcec2-4451</strain>
    </source>
</reference>
<evidence type="ECO:0000313" key="5">
    <source>
        <dbReference type="Proteomes" id="UP000886723"/>
    </source>
</evidence>
<dbReference type="PANTHER" id="PTHR44942">
    <property type="entry name" value="METHYLTRANSF_11 DOMAIN-CONTAINING PROTEIN"/>
    <property type="match status" value="1"/>
</dbReference>
<sequence>MEMKFDNVDAGRPFDWGRTSEDYARYRDIYPPVFYEKILNRNLCQKGQRVLDLATGTGVLPRNLYARGARWTGTDISAEQIAQAKRLSRAQNMNIEYLVSAVEELEFPPDTFDVVTACQCYWYFDFGRLLPGLRRMMKADGSFLLLYMAWLPYEDPIARASEELVLRYSPSWTGAGETMHPIPVPESGMEGFEAVYHEEYRVDVPFTRESWNGRMKACRGVGASLPPEQIRQWEKEHKKLLDEIAPERFQIRHFVAMLELRKSNSETGRRNCSEKKTVW</sequence>
<dbReference type="EMBL" id="DVON01000067">
    <property type="protein sequence ID" value="HIV12156.1"/>
    <property type="molecule type" value="Genomic_DNA"/>
</dbReference>
<proteinExistence type="predicted"/>
<dbReference type="SUPFAM" id="SSF53335">
    <property type="entry name" value="S-adenosyl-L-methionine-dependent methyltransferases"/>
    <property type="match status" value="1"/>
</dbReference>
<protein>
    <submittedName>
        <fullName evidence="4">Methyltransferase domain-containing protein</fullName>
    </submittedName>
</protein>
<evidence type="ECO:0000256" key="2">
    <source>
        <dbReference type="ARBA" id="ARBA00022679"/>
    </source>
</evidence>
<evidence type="ECO:0000256" key="1">
    <source>
        <dbReference type="ARBA" id="ARBA00022603"/>
    </source>
</evidence>
<dbReference type="PANTHER" id="PTHR44942:SF4">
    <property type="entry name" value="METHYLTRANSFERASE TYPE 11 DOMAIN-CONTAINING PROTEIN"/>
    <property type="match status" value="1"/>
</dbReference>
<reference evidence="4" key="1">
    <citation type="submission" date="2020-10" db="EMBL/GenBank/DDBJ databases">
        <authorList>
            <person name="Gilroy R."/>
        </authorList>
    </citation>
    <scope>NUCLEOTIDE SEQUENCE</scope>
    <source>
        <strain evidence="4">ChiBcec2-4451</strain>
    </source>
</reference>
<dbReference type="Gene3D" id="3.40.50.150">
    <property type="entry name" value="Vaccinia Virus protein VP39"/>
    <property type="match status" value="1"/>
</dbReference>
<dbReference type="CDD" id="cd02440">
    <property type="entry name" value="AdoMet_MTases"/>
    <property type="match status" value="1"/>
</dbReference>
<dbReference type="GO" id="GO:0008168">
    <property type="term" value="F:methyltransferase activity"/>
    <property type="evidence" value="ECO:0007669"/>
    <property type="project" value="UniProtKB-KW"/>
</dbReference>
<accession>A0A9D1NTU5</accession>
<dbReference type="AlphaFoldDB" id="A0A9D1NTU5"/>
<dbReference type="InterPro" id="IPR041698">
    <property type="entry name" value="Methyltransf_25"/>
</dbReference>
<organism evidence="4 5">
    <name type="scientific">Candidatus Pullilachnospira stercoravium</name>
    <dbReference type="NCBI Taxonomy" id="2840913"/>
    <lineage>
        <taxon>Bacteria</taxon>
        <taxon>Bacillati</taxon>
        <taxon>Bacillota</taxon>
        <taxon>Clostridia</taxon>
        <taxon>Lachnospirales</taxon>
        <taxon>Lachnospiraceae</taxon>
        <taxon>Lachnospiraceae incertae sedis</taxon>
        <taxon>Candidatus Pullilachnospira</taxon>
    </lineage>
</organism>
<comment type="caution">
    <text evidence="4">The sequence shown here is derived from an EMBL/GenBank/DDBJ whole genome shotgun (WGS) entry which is preliminary data.</text>
</comment>
<dbReference type="GO" id="GO:0032259">
    <property type="term" value="P:methylation"/>
    <property type="evidence" value="ECO:0007669"/>
    <property type="project" value="UniProtKB-KW"/>
</dbReference>
<evidence type="ECO:0000313" key="4">
    <source>
        <dbReference type="EMBL" id="HIV12156.1"/>
    </source>
</evidence>
<gene>
    <name evidence="4" type="ORF">IAA63_03320</name>
</gene>
<keyword evidence="2" id="KW-0808">Transferase</keyword>
<evidence type="ECO:0000259" key="3">
    <source>
        <dbReference type="Pfam" id="PF13649"/>
    </source>
</evidence>
<name>A0A9D1NTU5_9FIRM</name>
<dbReference type="Pfam" id="PF13649">
    <property type="entry name" value="Methyltransf_25"/>
    <property type="match status" value="1"/>
</dbReference>
<feature type="domain" description="Methyltransferase" evidence="3">
    <location>
        <begin position="50"/>
        <end position="141"/>
    </location>
</feature>